<comment type="caution">
    <text evidence="1">The sequence shown here is derived from an EMBL/GenBank/DDBJ whole genome shotgun (WGS) entry which is preliminary data.</text>
</comment>
<keyword evidence="2" id="KW-1185">Reference proteome</keyword>
<name>A0A3L8Q4B1_CHLGU</name>
<evidence type="ECO:0000313" key="2">
    <source>
        <dbReference type="Proteomes" id="UP000276834"/>
    </source>
</evidence>
<protein>
    <submittedName>
        <fullName evidence="1">Uncharacterized protein</fullName>
    </submittedName>
</protein>
<feature type="non-terminal residue" evidence="1">
    <location>
        <position position="204"/>
    </location>
</feature>
<dbReference type="OrthoDB" id="9921703at2759"/>
<reference evidence="1 2" key="1">
    <citation type="journal article" date="2018" name="Proc. R. Soc. B">
        <title>A non-coding region near Follistatin controls head colour polymorphism in the Gouldian finch.</title>
        <authorList>
            <person name="Toomey M.B."/>
            <person name="Marques C.I."/>
            <person name="Andrade P."/>
            <person name="Araujo P.M."/>
            <person name="Sabatino S."/>
            <person name="Gazda M.A."/>
            <person name="Afonso S."/>
            <person name="Lopes R.J."/>
            <person name="Corbo J.C."/>
            <person name="Carneiro M."/>
        </authorList>
    </citation>
    <scope>NUCLEOTIDE SEQUENCE [LARGE SCALE GENOMIC DNA]</scope>
    <source>
        <strain evidence="1">Red01</strain>
        <tissue evidence="1">Muscle</tissue>
    </source>
</reference>
<dbReference type="Proteomes" id="UP000276834">
    <property type="component" value="Unassembled WGS sequence"/>
</dbReference>
<organism evidence="1 2">
    <name type="scientific">Chloebia gouldiae</name>
    <name type="common">Gouldian finch</name>
    <name type="synonym">Erythrura gouldiae</name>
    <dbReference type="NCBI Taxonomy" id="44316"/>
    <lineage>
        <taxon>Eukaryota</taxon>
        <taxon>Metazoa</taxon>
        <taxon>Chordata</taxon>
        <taxon>Craniata</taxon>
        <taxon>Vertebrata</taxon>
        <taxon>Euteleostomi</taxon>
        <taxon>Archelosauria</taxon>
        <taxon>Archosauria</taxon>
        <taxon>Dinosauria</taxon>
        <taxon>Saurischia</taxon>
        <taxon>Theropoda</taxon>
        <taxon>Coelurosauria</taxon>
        <taxon>Aves</taxon>
        <taxon>Neognathae</taxon>
        <taxon>Neoaves</taxon>
        <taxon>Telluraves</taxon>
        <taxon>Australaves</taxon>
        <taxon>Passeriformes</taxon>
        <taxon>Passeroidea</taxon>
        <taxon>Passeridae</taxon>
        <taxon>Chloebia</taxon>
    </lineage>
</organism>
<sequence>VDVREVHIDFGALDVNIWGLQISLNFWNGHAHISLHFGAFEVQVKVGHGDLGGLDVHLGHLELGAFDLPLGAFQFDVGDIHVHFGAFQLQIRHFHVTFYFWGRHVHFSLHFGTFQPKFGHLEFGQLEFSLRAMNVHIGCLNVHSGAFDVQFRALQVTLQLWDGDINVPLDLGALEVEVNIRHGDLGGLDVHLGHLELGAFDLPL</sequence>
<dbReference type="AlphaFoldDB" id="A0A3L8Q4B1"/>
<feature type="non-terminal residue" evidence="1">
    <location>
        <position position="1"/>
    </location>
</feature>
<accession>A0A3L8Q4B1</accession>
<gene>
    <name evidence="1" type="ORF">DV515_00019757</name>
</gene>
<proteinExistence type="predicted"/>
<dbReference type="EMBL" id="QUSF01012041">
    <property type="protein sequence ID" value="RLV62028.1"/>
    <property type="molecule type" value="Genomic_DNA"/>
</dbReference>
<evidence type="ECO:0000313" key="1">
    <source>
        <dbReference type="EMBL" id="RLV62028.1"/>
    </source>
</evidence>